<dbReference type="Proteomes" id="UP000256269">
    <property type="component" value="Unassembled WGS sequence"/>
</dbReference>
<reference evidence="1 2" key="1">
    <citation type="submission" date="2018-08" db="EMBL/GenBank/DDBJ databases">
        <title>Genomic Encyclopedia of Archaeal and Bacterial Type Strains, Phase II (KMG-II): from individual species to whole genera.</title>
        <authorList>
            <person name="Goeker M."/>
        </authorList>
    </citation>
    <scope>NUCLEOTIDE SEQUENCE [LARGE SCALE GENOMIC DNA]</scope>
    <source>
        <strain evidence="1 2">DSM 45791</strain>
    </source>
</reference>
<dbReference type="OrthoDB" id="3848913at2"/>
<sequence length="520" mass="55552">MTTDATRLPERTRLDARRAARRFVEPEGFLDALAKLLGSRAVVLAGPSGSGRRTAATVLLDRLGGLHLVEIAVDDEATLARHPVAAKEGYLLDLTTADDATVEQVGAALPEFTAALDQEDSSLVVIVDNDRAAGFEAVRLPAPEPGEVLKAHLEGEEFDPLPTKPPTTAAEAVRLAELLASIEDPRLVAGAYDHWRGRLRKQFDQHEDVPWRALLLAAAFLEGAHQDVVDAAADALLAETRYDGPRPHPLAGPGLAARLAGVGAFSGTVTFATPGYAEAVIDYVWTQFPTLREPLVDWLIALPARLCEDDSARLPARLIGLGAPAVVKAVAAWSESAVPLARRLLAAAALDPAIGPDIRRAIKDWSGRRDLPPALSEVAIAVCGGELGNRFPHIALTRLGSFVRRPELTDQVAAALSTMAGESQFAQVVTRLARWLRETDRARRALAVRALLDEAAAQPQHRDTLLNLLVQAAGGRPAELGALDLAAFEWRRDGGSADVHDQLQAKLNGVDPLLRSAISS</sequence>
<evidence type="ECO:0000313" key="2">
    <source>
        <dbReference type="Proteomes" id="UP000256269"/>
    </source>
</evidence>
<dbReference type="RefSeq" id="WP_116177766.1">
    <property type="nucleotide sequence ID" value="NZ_CP144375.1"/>
</dbReference>
<organism evidence="1 2">
    <name type="scientific">Kutzneria buriramensis</name>
    <dbReference type="NCBI Taxonomy" id="1045776"/>
    <lineage>
        <taxon>Bacteria</taxon>
        <taxon>Bacillati</taxon>
        <taxon>Actinomycetota</taxon>
        <taxon>Actinomycetes</taxon>
        <taxon>Pseudonocardiales</taxon>
        <taxon>Pseudonocardiaceae</taxon>
        <taxon>Kutzneria</taxon>
    </lineage>
</organism>
<accession>A0A3E0HBB5</accession>
<gene>
    <name evidence="1" type="ORF">BCF44_11113</name>
</gene>
<comment type="caution">
    <text evidence="1">The sequence shown here is derived from an EMBL/GenBank/DDBJ whole genome shotgun (WGS) entry which is preliminary data.</text>
</comment>
<protein>
    <submittedName>
        <fullName evidence="1">Uncharacterized protein</fullName>
    </submittedName>
</protein>
<dbReference type="AlphaFoldDB" id="A0A3E0HBB5"/>
<keyword evidence="2" id="KW-1185">Reference proteome</keyword>
<evidence type="ECO:0000313" key="1">
    <source>
        <dbReference type="EMBL" id="REH41712.1"/>
    </source>
</evidence>
<dbReference type="EMBL" id="QUNO01000011">
    <property type="protein sequence ID" value="REH41712.1"/>
    <property type="molecule type" value="Genomic_DNA"/>
</dbReference>
<proteinExistence type="predicted"/>
<name>A0A3E0HBB5_9PSEU</name>
<dbReference type="InterPro" id="IPR027417">
    <property type="entry name" value="P-loop_NTPase"/>
</dbReference>
<dbReference type="SUPFAM" id="SSF52540">
    <property type="entry name" value="P-loop containing nucleoside triphosphate hydrolases"/>
    <property type="match status" value="1"/>
</dbReference>